<gene>
    <name evidence="4" type="ORF">XELAEV_18040682mg</name>
</gene>
<evidence type="ECO:0000256" key="2">
    <source>
        <dbReference type="SAM" id="Phobius"/>
    </source>
</evidence>
<dbReference type="EMBL" id="CM004480">
    <property type="protein sequence ID" value="OCT69367.1"/>
    <property type="molecule type" value="Genomic_DNA"/>
</dbReference>
<feature type="transmembrane region" description="Helical" evidence="2">
    <location>
        <begin position="137"/>
        <end position="158"/>
    </location>
</feature>
<name>A0A974CA65_XENLA</name>
<proteinExistence type="predicted"/>
<reference evidence="5" key="1">
    <citation type="journal article" date="2016" name="Nature">
        <title>Genome evolution in the allotetraploid frog Xenopus laevis.</title>
        <authorList>
            <person name="Session A.M."/>
            <person name="Uno Y."/>
            <person name="Kwon T."/>
            <person name="Chapman J.A."/>
            <person name="Toyoda A."/>
            <person name="Takahashi S."/>
            <person name="Fukui A."/>
            <person name="Hikosaka A."/>
            <person name="Suzuki A."/>
            <person name="Kondo M."/>
            <person name="van Heeringen S.J."/>
            <person name="Quigley I."/>
            <person name="Heinz S."/>
            <person name="Ogino H."/>
            <person name="Ochi H."/>
            <person name="Hellsten U."/>
            <person name="Lyons J.B."/>
            <person name="Simakov O."/>
            <person name="Putnam N."/>
            <person name="Stites J."/>
            <person name="Kuroki Y."/>
            <person name="Tanaka T."/>
            <person name="Michiue T."/>
            <person name="Watanabe M."/>
            <person name="Bogdanovic O."/>
            <person name="Lister R."/>
            <person name="Georgiou G."/>
            <person name="Paranjpe S.S."/>
            <person name="van Kruijsbergen I."/>
            <person name="Shu S."/>
            <person name="Carlson J."/>
            <person name="Kinoshita T."/>
            <person name="Ohta Y."/>
            <person name="Mawaribuchi S."/>
            <person name="Jenkins J."/>
            <person name="Grimwood J."/>
            <person name="Schmutz J."/>
            <person name="Mitros T."/>
            <person name="Mozaffari S.V."/>
            <person name="Suzuki Y."/>
            <person name="Haramoto Y."/>
            <person name="Yamamoto T.S."/>
            <person name="Takagi C."/>
            <person name="Heald R."/>
            <person name="Miller K."/>
            <person name="Haudenschild C."/>
            <person name="Kitzman J."/>
            <person name="Nakayama T."/>
            <person name="Izutsu Y."/>
            <person name="Robert J."/>
            <person name="Fortriede J."/>
            <person name="Burns K."/>
            <person name="Lotay V."/>
            <person name="Karimi K."/>
            <person name="Yasuoka Y."/>
            <person name="Dichmann D.S."/>
            <person name="Flajnik M.F."/>
            <person name="Houston D.W."/>
            <person name="Shendure J."/>
            <person name="DuPasquier L."/>
            <person name="Vize P.D."/>
            <person name="Zorn A.M."/>
            <person name="Ito M."/>
            <person name="Marcotte E.M."/>
            <person name="Wallingford J.B."/>
            <person name="Ito Y."/>
            <person name="Asashima M."/>
            <person name="Ueno N."/>
            <person name="Matsuda Y."/>
            <person name="Veenstra G.J."/>
            <person name="Fujiyama A."/>
            <person name="Harland R.M."/>
            <person name="Taira M."/>
            <person name="Rokhsar D.S."/>
        </authorList>
    </citation>
    <scope>NUCLEOTIDE SEQUENCE [LARGE SCALE GENOMIC DNA]</scope>
    <source>
        <strain evidence="5">J</strain>
    </source>
</reference>
<keyword evidence="2" id="KW-0472">Membrane</keyword>
<dbReference type="AlphaFoldDB" id="A0A974CA65"/>
<feature type="signal peptide" evidence="3">
    <location>
        <begin position="1"/>
        <end position="29"/>
    </location>
</feature>
<feature type="region of interest" description="Disordered" evidence="1">
    <location>
        <begin position="195"/>
        <end position="230"/>
    </location>
</feature>
<protein>
    <submittedName>
        <fullName evidence="4">Uncharacterized protein</fullName>
    </submittedName>
</protein>
<evidence type="ECO:0000313" key="5">
    <source>
        <dbReference type="Proteomes" id="UP000694892"/>
    </source>
</evidence>
<evidence type="ECO:0000256" key="3">
    <source>
        <dbReference type="SAM" id="SignalP"/>
    </source>
</evidence>
<keyword evidence="3" id="KW-0732">Signal</keyword>
<feature type="chain" id="PRO_5037859387" evidence="3">
    <location>
        <begin position="30"/>
        <end position="237"/>
    </location>
</feature>
<keyword evidence="2" id="KW-1133">Transmembrane helix</keyword>
<evidence type="ECO:0000256" key="1">
    <source>
        <dbReference type="SAM" id="MobiDB-lite"/>
    </source>
</evidence>
<evidence type="ECO:0000313" key="4">
    <source>
        <dbReference type="EMBL" id="OCT69367.1"/>
    </source>
</evidence>
<dbReference type="Gene3D" id="2.60.40.10">
    <property type="entry name" value="Immunoglobulins"/>
    <property type="match status" value="1"/>
</dbReference>
<keyword evidence="2" id="KW-0812">Transmembrane</keyword>
<organism evidence="4 5">
    <name type="scientific">Xenopus laevis</name>
    <name type="common">African clawed frog</name>
    <dbReference type="NCBI Taxonomy" id="8355"/>
    <lineage>
        <taxon>Eukaryota</taxon>
        <taxon>Metazoa</taxon>
        <taxon>Chordata</taxon>
        <taxon>Craniata</taxon>
        <taxon>Vertebrata</taxon>
        <taxon>Euteleostomi</taxon>
        <taxon>Amphibia</taxon>
        <taxon>Batrachia</taxon>
        <taxon>Anura</taxon>
        <taxon>Pipoidea</taxon>
        <taxon>Pipidae</taxon>
        <taxon>Xenopodinae</taxon>
        <taxon>Xenopus</taxon>
        <taxon>Xenopus</taxon>
    </lineage>
</organism>
<sequence>MSLGYWKLIILALLPFIFVLLDTVYTGSCGPMRNITGKEGEAATLQVDPTRGRGISWALILGMSRNVFAITKPNSSIDIRDPQYKGRVNSTTDGSLNFMDFMIYDQGIYLSEVFYSHCSQFYNLRVYSKDLNQPGEYIYYLTGLTALALILGFIWFFVRKSRKRPDLLSVPDLVFVPDLLSVPDYEDQNVVEEMGAQSIQPQETENQRKKPRTQNDGNEQQNNPEPLYDPLMRSFID</sequence>
<dbReference type="InterPro" id="IPR013783">
    <property type="entry name" value="Ig-like_fold"/>
</dbReference>
<dbReference type="Proteomes" id="UP000694892">
    <property type="component" value="Chromosome 8L"/>
</dbReference>
<accession>A0A974CA65</accession>
<feature type="compositionally biased region" description="Polar residues" evidence="1">
    <location>
        <begin position="214"/>
        <end position="224"/>
    </location>
</feature>